<accession>A0A0C7KEC3</accession>
<dbReference type="EMBL" id="UGKQ01000003">
    <property type="protein sequence ID" value="STS78614.1"/>
    <property type="molecule type" value="Genomic_DNA"/>
</dbReference>
<name>A0A0C7KEC3_KLEPN</name>
<proteinExistence type="predicted"/>
<sequence length="84" mass="9530">MPDLKIVELKPSKETDNNNVEVIRLLEDALQYAREGKSQSLALLMINNDGSVLDCWHNGGRPYVMVGAMESLRLDFINANIERR</sequence>
<evidence type="ECO:0000313" key="4">
    <source>
        <dbReference type="Proteomes" id="UP000468995"/>
    </source>
</evidence>
<gene>
    <name evidence="1" type="ORF">FME62_20190</name>
    <name evidence="2" type="ORF">NCTC9140_00248</name>
</gene>
<reference evidence="1 4" key="2">
    <citation type="submission" date="2019-07" db="EMBL/GenBank/DDBJ databases">
        <title>Genome sequence of OXA-232-producing Klebsiella pneumoniae ST23 from septicemic neonate.</title>
        <authorList>
            <person name="Mukherjee S."/>
            <person name="Naha S."/>
            <person name="Bhadury P."/>
            <person name="Basu S."/>
        </authorList>
    </citation>
    <scope>NUCLEOTIDE SEQUENCE [LARGE SCALE GENOMIC DNA]</scope>
    <source>
        <strain evidence="1 4">EN5275</strain>
    </source>
</reference>
<dbReference type="KEGG" id="kpx:PMK1_b00021"/>
<organism evidence="2 3">
    <name type="scientific">Klebsiella pneumoniae</name>
    <dbReference type="NCBI Taxonomy" id="573"/>
    <lineage>
        <taxon>Bacteria</taxon>
        <taxon>Pseudomonadati</taxon>
        <taxon>Pseudomonadota</taxon>
        <taxon>Gammaproteobacteria</taxon>
        <taxon>Enterobacterales</taxon>
        <taxon>Enterobacteriaceae</taxon>
        <taxon>Klebsiella/Raoultella group</taxon>
        <taxon>Klebsiella</taxon>
        <taxon>Klebsiella pneumoniae complex</taxon>
    </lineage>
</organism>
<dbReference type="RefSeq" id="WP_019704585.1">
    <property type="nucleotide sequence ID" value="NZ_BGLR01000301.1"/>
</dbReference>
<evidence type="ECO:0000313" key="3">
    <source>
        <dbReference type="Proteomes" id="UP000254938"/>
    </source>
</evidence>
<evidence type="ECO:0000313" key="1">
    <source>
        <dbReference type="EMBL" id="MSS33088.1"/>
    </source>
</evidence>
<evidence type="ECO:0008006" key="5">
    <source>
        <dbReference type="Google" id="ProtNLM"/>
    </source>
</evidence>
<evidence type="ECO:0000313" key="2">
    <source>
        <dbReference type="EMBL" id="STS78614.1"/>
    </source>
</evidence>
<protein>
    <recommendedName>
        <fullName evidence="5">Phage protein</fullName>
    </recommendedName>
</protein>
<dbReference type="AlphaFoldDB" id="A0A0C7KEC3"/>
<dbReference type="EMBL" id="VINI01000018">
    <property type="protein sequence ID" value="MSS33088.1"/>
    <property type="molecule type" value="Genomic_DNA"/>
</dbReference>
<reference evidence="2 3" key="1">
    <citation type="submission" date="2018-06" db="EMBL/GenBank/DDBJ databases">
        <authorList>
            <consortium name="Pathogen Informatics"/>
            <person name="Doyle S."/>
        </authorList>
    </citation>
    <scope>NUCLEOTIDE SEQUENCE [LARGE SCALE GENOMIC DNA]</scope>
    <source>
        <strain evidence="2 3">NCTC9140</strain>
    </source>
</reference>
<dbReference type="Proteomes" id="UP000254938">
    <property type="component" value="Unassembled WGS sequence"/>
</dbReference>
<dbReference type="Proteomes" id="UP000468995">
    <property type="component" value="Unassembled WGS sequence"/>
</dbReference>